<comment type="caution">
    <text evidence="3">The sequence shown here is derived from an EMBL/GenBank/DDBJ whole genome shotgun (WGS) entry which is preliminary data.</text>
</comment>
<proteinExistence type="predicted"/>
<sequence length="522" mass="58485">MSPHHRINLLKLIDLAIGSPKPGSVNFNLLHKVLYVLAVRGGPAEHDEIELGHVGDSTPLMGGTLPDAEDGRTRLMVQRISGGADDQTLKITGSRIVVPWEQQQRKHQRLDSSLVVGEDEAEEALKSQLSAMSSVVLELGERVQEMSQKPDESVERLRERIDALEGLVELQMKEITKLQDGTSAGAAEHIECDFTRQKSGLWKAIDALQNKIQNFNLDETRDNNGNIQQNESSELNVAGENQGHVPNSMNWSLDSSMQYYEELVAKQNRFEQSLESLALENDTCYKDLLVKLESCNDRLKSMEDSTTAKLEQLERSIERLFQQKADDVEIESRVRMSIHQARPSILAAPRNVDIVGLHQTNPQFEEQMMVLTEQIKSTQNDLYDLRESLNGKASTEYMITLESALTDQVKQLQREIKTMTTKRAAFGSGAEDRGAAGTKSKMLQDVGCISCDREVAMRTCEEVVPQPAVLRINRTVKANLRYQLSEIRKGLELHPGSASSNLQPVDKMYRSIAQGRKSHRGK</sequence>
<reference evidence="3 4" key="1">
    <citation type="submission" date="2024-05" db="EMBL/GenBank/DDBJ databases">
        <title>Culex pipiens pipiens assembly and annotation.</title>
        <authorList>
            <person name="Alout H."/>
            <person name="Durand T."/>
        </authorList>
    </citation>
    <scope>NUCLEOTIDE SEQUENCE [LARGE SCALE GENOMIC DNA]</scope>
    <source>
        <strain evidence="3">HA-2024</strain>
        <tissue evidence="3">Whole body</tissue>
    </source>
</reference>
<name>A0ABD1DF17_CULPP</name>
<dbReference type="InterPro" id="IPR032013">
    <property type="entry name" value="DUF4795"/>
</dbReference>
<feature type="domain" description="DUF4795" evidence="2">
    <location>
        <begin position="291"/>
        <end position="473"/>
    </location>
</feature>
<keyword evidence="4" id="KW-1185">Reference proteome</keyword>
<evidence type="ECO:0000259" key="2">
    <source>
        <dbReference type="Pfam" id="PF16043"/>
    </source>
</evidence>
<keyword evidence="1" id="KW-0175">Coiled coil</keyword>
<dbReference type="EMBL" id="JBEHCU010005946">
    <property type="protein sequence ID" value="KAL1398277.1"/>
    <property type="molecule type" value="Genomic_DNA"/>
</dbReference>
<protein>
    <recommendedName>
        <fullName evidence="2">DUF4795 domain-containing protein</fullName>
    </recommendedName>
</protein>
<organism evidence="3 4">
    <name type="scientific">Culex pipiens pipiens</name>
    <name type="common">Northern house mosquito</name>
    <dbReference type="NCBI Taxonomy" id="38569"/>
    <lineage>
        <taxon>Eukaryota</taxon>
        <taxon>Metazoa</taxon>
        <taxon>Ecdysozoa</taxon>
        <taxon>Arthropoda</taxon>
        <taxon>Hexapoda</taxon>
        <taxon>Insecta</taxon>
        <taxon>Pterygota</taxon>
        <taxon>Neoptera</taxon>
        <taxon>Endopterygota</taxon>
        <taxon>Diptera</taxon>
        <taxon>Nematocera</taxon>
        <taxon>Culicoidea</taxon>
        <taxon>Culicidae</taxon>
        <taxon>Culicinae</taxon>
        <taxon>Culicini</taxon>
        <taxon>Culex</taxon>
        <taxon>Culex</taxon>
    </lineage>
</organism>
<gene>
    <name evidence="3" type="ORF">pipiens_009092</name>
</gene>
<dbReference type="Proteomes" id="UP001562425">
    <property type="component" value="Unassembled WGS sequence"/>
</dbReference>
<evidence type="ECO:0000313" key="4">
    <source>
        <dbReference type="Proteomes" id="UP001562425"/>
    </source>
</evidence>
<evidence type="ECO:0000313" key="3">
    <source>
        <dbReference type="EMBL" id="KAL1398277.1"/>
    </source>
</evidence>
<dbReference type="AlphaFoldDB" id="A0ABD1DF17"/>
<evidence type="ECO:0000256" key="1">
    <source>
        <dbReference type="SAM" id="Coils"/>
    </source>
</evidence>
<feature type="coiled-coil region" evidence="1">
    <location>
        <begin position="260"/>
        <end position="323"/>
    </location>
</feature>
<accession>A0ABD1DF17</accession>
<dbReference type="Pfam" id="PF16043">
    <property type="entry name" value="DUF4795"/>
    <property type="match status" value="1"/>
</dbReference>